<dbReference type="Pfam" id="PF00528">
    <property type="entry name" value="BPD_transp_1"/>
    <property type="match status" value="1"/>
</dbReference>
<organism evidence="9 10">
    <name type="scientific">Heliorestis convoluta</name>
    <dbReference type="NCBI Taxonomy" id="356322"/>
    <lineage>
        <taxon>Bacteria</taxon>
        <taxon>Bacillati</taxon>
        <taxon>Bacillota</taxon>
        <taxon>Clostridia</taxon>
        <taxon>Eubacteriales</taxon>
        <taxon>Heliobacteriaceae</taxon>
        <taxon>Heliorestis</taxon>
    </lineage>
</organism>
<dbReference type="Pfam" id="PF19300">
    <property type="entry name" value="BPD_transp_1_N"/>
    <property type="match status" value="1"/>
</dbReference>
<feature type="transmembrane region" description="Helical" evidence="7">
    <location>
        <begin position="191"/>
        <end position="214"/>
    </location>
</feature>
<dbReference type="CDD" id="cd06261">
    <property type="entry name" value="TM_PBP2"/>
    <property type="match status" value="1"/>
</dbReference>
<comment type="subcellular location">
    <subcellularLocation>
        <location evidence="1 7">Cell membrane</location>
        <topology evidence="1 7">Multi-pass membrane protein</topology>
    </subcellularLocation>
</comment>
<dbReference type="PANTHER" id="PTHR43376:SF1">
    <property type="entry name" value="OLIGOPEPTIDE TRANSPORT SYSTEM PERMEASE PROTEIN"/>
    <property type="match status" value="1"/>
</dbReference>
<keyword evidence="5 7" id="KW-1133">Transmembrane helix</keyword>
<dbReference type="InterPro" id="IPR000515">
    <property type="entry name" value="MetI-like"/>
</dbReference>
<evidence type="ECO:0000256" key="2">
    <source>
        <dbReference type="ARBA" id="ARBA00022448"/>
    </source>
</evidence>
<dbReference type="AlphaFoldDB" id="A0A5Q2N236"/>
<dbReference type="PANTHER" id="PTHR43376">
    <property type="entry name" value="OLIGOPEPTIDE TRANSPORT SYSTEM PERMEASE PROTEIN"/>
    <property type="match status" value="1"/>
</dbReference>
<dbReference type="GO" id="GO:0055085">
    <property type="term" value="P:transmembrane transport"/>
    <property type="evidence" value="ECO:0007669"/>
    <property type="project" value="InterPro"/>
</dbReference>
<evidence type="ECO:0000313" key="10">
    <source>
        <dbReference type="Proteomes" id="UP000366051"/>
    </source>
</evidence>
<evidence type="ECO:0000256" key="4">
    <source>
        <dbReference type="ARBA" id="ARBA00022692"/>
    </source>
</evidence>
<feature type="transmembrane region" description="Helical" evidence="7">
    <location>
        <begin position="138"/>
        <end position="163"/>
    </location>
</feature>
<feature type="transmembrane region" description="Helical" evidence="7">
    <location>
        <begin position="295"/>
        <end position="317"/>
    </location>
</feature>
<evidence type="ECO:0000256" key="7">
    <source>
        <dbReference type="RuleBase" id="RU363032"/>
    </source>
</evidence>
<dbReference type="KEGG" id="hcv:FTV88_2978"/>
<dbReference type="OrthoDB" id="9789439at2"/>
<sequence length="347" mass="39566">MALDKKRRKLFEYVFTLLLIITINFFLPRLMPGDPFLNFSSNYEEVVTLYTADQLDYYRAYYGLDKPLLNQYGNYLVDLLQGDLGFSYYYQQEVTTILLQRLPWTLFLMITATLCTVLLALWLGTYSAWRKGQWQDKWLYGVLVFLGEIPSFLLGLAFLFLLAVQLDLFPMAGAMTPFVSYQSWAEQVGDLLYHAALPLLTLIIARLGEYYLLVRNTLLTIIPKDYIRTARAKALGEATIRYRHGLRNALLPLVTRVALQMGSMIGAVVLVENVFSYPGLGLLMQQAVMVRDYPLLQGIFLFLAIVVMSANVLADLVSQYLDPRTRDNAVTVKGESDHQRAVSTSNR</sequence>
<feature type="transmembrane region" description="Helical" evidence="7">
    <location>
        <begin position="12"/>
        <end position="31"/>
    </location>
</feature>
<dbReference type="RefSeq" id="WP_153726108.1">
    <property type="nucleotide sequence ID" value="NZ_CP045875.1"/>
</dbReference>
<dbReference type="GO" id="GO:0005886">
    <property type="term" value="C:plasma membrane"/>
    <property type="evidence" value="ECO:0007669"/>
    <property type="project" value="UniProtKB-SubCell"/>
</dbReference>
<keyword evidence="2 7" id="KW-0813">Transport</keyword>
<reference evidence="10" key="1">
    <citation type="submission" date="2019-11" db="EMBL/GenBank/DDBJ databases">
        <title>Genome sequence of Heliorestis convoluta strain HH, an alkaliphilic and minimalistic phototrophic bacterium from a soda lake in Egypt.</title>
        <authorList>
            <person name="Dewey E.D."/>
            <person name="Stokes L.M."/>
            <person name="Burchell B.M."/>
            <person name="Shaffer K.N."/>
            <person name="Huntington A.M."/>
            <person name="Baker J.M."/>
            <person name="Nadendla S."/>
            <person name="Giglio M.G."/>
            <person name="Touchman J.W."/>
            <person name="Blankenship R.E."/>
            <person name="Madigan M.T."/>
            <person name="Sattley W.M."/>
        </authorList>
    </citation>
    <scope>NUCLEOTIDE SEQUENCE [LARGE SCALE GENOMIC DNA]</scope>
    <source>
        <strain evidence="10">HH</strain>
    </source>
</reference>
<proteinExistence type="inferred from homology"/>
<dbReference type="InterPro" id="IPR035906">
    <property type="entry name" value="MetI-like_sf"/>
</dbReference>
<keyword evidence="10" id="KW-1185">Reference proteome</keyword>
<feature type="domain" description="ABC transmembrane type-1" evidence="8">
    <location>
        <begin position="102"/>
        <end position="314"/>
    </location>
</feature>
<accession>A0A5Q2N236</accession>
<evidence type="ECO:0000256" key="1">
    <source>
        <dbReference type="ARBA" id="ARBA00004651"/>
    </source>
</evidence>
<dbReference type="InterPro" id="IPR045621">
    <property type="entry name" value="BPD_transp_1_N"/>
</dbReference>
<keyword evidence="4 7" id="KW-0812">Transmembrane</keyword>
<keyword evidence="6 7" id="KW-0472">Membrane</keyword>
<dbReference type="Proteomes" id="UP000366051">
    <property type="component" value="Chromosome"/>
</dbReference>
<gene>
    <name evidence="9" type="ORF">FTV88_2978</name>
</gene>
<dbReference type="Gene3D" id="1.10.3720.10">
    <property type="entry name" value="MetI-like"/>
    <property type="match status" value="1"/>
</dbReference>
<name>A0A5Q2N236_9FIRM</name>
<protein>
    <submittedName>
        <fullName evidence="9">ABC transporter permease</fullName>
    </submittedName>
</protein>
<feature type="transmembrane region" description="Helical" evidence="7">
    <location>
        <begin position="104"/>
        <end position="126"/>
    </location>
</feature>
<evidence type="ECO:0000313" key="9">
    <source>
        <dbReference type="EMBL" id="QGG49058.1"/>
    </source>
</evidence>
<evidence type="ECO:0000256" key="6">
    <source>
        <dbReference type="ARBA" id="ARBA00023136"/>
    </source>
</evidence>
<evidence type="ECO:0000256" key="3">
    <source>
        <dbReference type="ARBA" id="ARBA00022475"/>
    </source>
</evidence>
<keyword evidence="3" id="KW-1003">Cell membrane</keyword>
<dbReference type="PROSITE" id="PS50928">
    <property type="entry name" value="ABC_TM1"/>
    <property type="match status" value="1"/>
</dbReference>
<feature type="transmembrane region" description="Helical" evidence="7">
    <location>
        <begin position="250"/>
        <end position="275"/>
    </location>
</feature>
<comment type="similarity">
    <text evidence="7">Belongs to the binding-protein-dependent transport system permease family.</text>
</comment>
<evidence type="ECO:0000256" key="5">
    <source>
        <dbReference type="ARBA" id="ARBA00022989"/>
    </source>
</evidence>
<dbReference type="EMBL" id="CP045875">
    <property type="protein sequence ID" value="QGG49058.1"/>
    <property type="molecule type" value="Genomic_DNA"/>
</dbReference>
<evidence type="ECO:0000259" key="8">
    <source>
        <dbReference type="PROSITE" id="PS50928"/>
    </source>
</evidence>
<dbReference type="SUPFAM" id="SSF161098">
    <property type="entry name" value="MetI-like"/>
    <property type="match status" value="1"/>
</dbReference>